<feature type="transmembrane region" description="Helical" evidence="8">
    <location>
        <begin position="12"/>
        <end position="32"/>
    </location>
</feature>
<dbReference type="InterPro" id="IPR047347">
    <property type="entry name" value="YvaQ-like_sensor"/>
</dbReference>
<keyword evidence="4 8" id="KW-0472">Membrane</keyword>
<evidence type="ECO:0000256" key="4">
    <source>
        <dbReference type="ARBA" id="ARBA00023136"/>
    </source>
</evidence>
<evidence type="ECO:0000256" key="7">
    <source>
        <dbReference type="PROSITE-ProRule" id="PRU00284"/>
    </source>
</evidence>
<dbReference type="Pfam" id="PF00015">
    <property type="entry name" value="MCPsignal"/>
    <property type="match status" value="1"/>
</dbReference>
<dbReference type="GO" id="GO:0006935">
    <property type="term" value="P:chemotaxis"/>
    <property type="evidence" value="ECO:0007669"/>
    <property type="project" value="InterPro"/>
</dbReference>
<dbReference type="SMART" id="SM00283">
    <property type="entry name" value="MA"/>
    <property type="match status" value="1"/>
</dbReference>
<comment type="subcellular location">
    <subcellularLocation>
        <location evidence="1">Membrane</location>
        <topology evidence="1">Multi-pass membrane protein</topology>
    </subcellularLocation>
</comment>
<reference evidence="10 11" key="1">
    <citation type="journal article" date="2015" name="Genome Announc.">
        <title>Draft Genome Sequences of Marine Isolates of Thalassomonas viridans and Thalassomonas actiniarum.</title>
        <authorList>
            <person name="Olonade I."/>
            <person name="van Zyl L.J."/>
            <person name="Trindade M."/>
        </authorList>
    </citation>
    <scope>NUCLEOTIDE SEQUENCE [LARGE SCALE GENOMIC DNA]</scope>
    <source>
        <strain evidence="10 11">XOM25</strain>
    </source>
</reference>
<organism evidence="10 11">
    <name type="scientific">Thalassomonas viridans</name>
    <dbReference type="NCBI Taxonomy" id="137584"/>
    <lineage>
        <taxon>Bacteria</taxon>
        <taxon>Pseudomonadati</taxon>
        <taxon>Pseudomonadota</taxon>
        <taxon>Gammaproteobacteria</taxon>
        <taxon>Alteromonadales</taxon>
        <taxon>Colwelliaceae</taxon>
        <taxon>Thalassomonas</taxon>
    </lineage>
</organism>
<comment type="similarity">
    <text evidence="6">Belongs to the methyl-accepting chemotaxis (MCP) protein family.</text>
</comment>
<evidence type="ECO:0000256" key="3">
    <source>
        <dbReference type="ARBA" id="ARBA00022989"/>
    </source>
</evidence>
<keyword evidence="2 8" id="KW-0812">Transmembrane</keyword>
<dbReference type="PANTHER" id="PTHR32089">
    <property type="entry name" value="METHYL-ACCEPTING CHEMOTAXIS PROTEIN MCPB"/>
    <property type="match status" value="1"/>
</dbReference>
<dbReference type="RefSeq" id="WP_044838179.1">
    <property type="nucleotide sequence ID" value="NZ_CP059733.1"/>
</dbReference>
<evidence type="ECO:0000259" key="9">
    <source>
        <dbReference type="PROSITE" id="PS50111"/>
    </source>
</evidence>
<dbReference type="KEGG" id="tvd:SG34_018780"/>
<feature type="transmembrane region" description="Helical" evidence="8">
    <location>
        <begin position="194"/>
        <end position="214"/>
    </location>
</feature>
<evidence type="ECO:0000313" key="10">
    <source>
        <dbReference type="EMBL" id="WDE03430.1"/>
    </source>
</evidence>
<keyword evidence="11" id="KW-1185">Reference proteome</keyword>
<dbReference type="PANTHER" id="PTHR32089:SF119">
    <property type="entry name" value="METHYL-ACCEPTING CHEMOTAXIS PROTEIN CTPL"/>
    <property type="match status" value="1"/>
</dbReference>
<dbReference type="EMBL" id="CP059733">
    <property type="protein sequence ID" value="WDE03430.1"/>
    <property type="molecule type" value="Genomic_DNA"/>
</dbReference>
<proteinExistence type="inferred from homology"/>
<dbReference type="PRINTS" id="PR00260">
    <property type="entry name" value="CHEMTRNSDUCR"/>
</dbReference>
<evidence type="ECO:0000256" key="1">
    <source>
        <dbReference type="ARBA" id="ARBA00004141"/>
    </source>
</evidence>
<dbReference type="PROSITE" id="PS50111">
    <property type="entry name" value="CHEMOTAXIS_TRANSDUC_2"/>
    <property type="match status" value="1"/>
</dbReference>
<sequence>MNFLTGLTIKSRLATGFGIILLLMIILTVMGVQKVNFIDQTLAEITDINSVKQRYAINYRGSVHDRGIAIRDVAIADSQSQVAAFEREIQQLAAFYRESEIKLQQMLSSGYDFTAEERRILSKIDSIQDDSLPIIERIIQAKKQNENVNELVLSQARPAIIAWLDAINEFIDYQERANQEATPKARAVASSFEGLMLLLSGIAVVISIFVGLLIERSLRQSLGGELNVAEEALTAIAGGSLTIAINTRYSNSMLGSLNTMKSRLSSTVSNIVKASKQLSLQVREVSNGSVDVLDAANKQASLTRETATQLDSMRSSIDEVSQIARHTEENSSLTVNYAKQGRNAISESAREMERVSQSVSGMVEQIRQLEEHTKKIGGIVSVISGISEQTNLLALNAAIEAARAGESGRGFAVVADEVRQLAQRTGEATAEIEVMIKQVQGETAASVAAIEKTQPQVENGRTLTLKTTEFLESIEQQATDSLSRVQEVAQAANEQVSAISDINHAMEDISKMSGTTIASLDNNKVAMDALNALSDELKDNVSYFKL</sequence>
<evidence type="ECO:0000256" key="8">
    <source>
        <dbReference type="SAM" id="Phobius"/>
    </source>
</evidence>
<dbReference type="Proteomes" id="UP000032352">
    <property type="component" value="Chromosome"/>
</dbReference>
<dbReference type="GO" id="GO:0016020">
    <property type="term" value="C:membrane"/>
    <property type="evidence" value="ECO:0007669"/>
    <property type="project" value="UniProtKB-SubCell"/>
</dbReference>
<evidence type="ECO:0000256" key="2">
    <source>
        <dbReference type="ARBA" id="ARBA00022692"/>
    </source>
</evidence>
<dbReference type="InterPro" id="IPR004090">
    <property type="entry name" value="Chemotax_Me-accpt_rcpt"/>
</dbReference>
<dbReference type="Gene3D" id="1.10.287.950">
    <property type="entry name" value="Methyl-accepting chemotaxis protein"/>
    <property type="match status" value="1"/>
</dbReference>
<dbReference type="InterPro" id="IPR024478">
    <property type="entry name" value="HlyB_4HB_MCP"/>
</dbReference>
<evidence type="ECO:0000256" key="5">
    <source>
        <dbReference type="ARBA" id="ARBA00023224"/>
    </source>
</evidence>
<keyword evidence="5 7" id="KW-0807">Transducer</keyword>
<evidence type="ECO:0000313" key="11">
    <source>
        <dbReference type="Proteomes" id="UP000032352"/>
    </source>
</evidence>
<accession>A0AAE9YYN3</accession>
<dbReference type="CDD" id="cd19411">
    <property type="entry name" value="MCP2201-like_sensor"/>
    <property type="match status" value="1"/>
</dbReference>
<evidence type="ECO:0000256" key="6">
    <source>
        <dbReference type="ARBA" id="ARBA00029447"/>
    </source>
</evidence>
<protein>
    <submittedName>
        <fullName evidence="10">Methyl-accepting chemotaxis protein</fullName>
    </submittedName>
</protein>
<dbReference type="CDD" id="cd11386">
    <property type="entry name" value="MCP_signal"/>
    <property type="match status" value="1"/>
</dbReference>
<feature type="domain" description="Methyl-accepting transducer" evidence="9">
    <location>
        <begin position="274"/>
        <end position="510"/>
    </location>
</feature>
<dbReference type="GO" id="GO:0004888">
    <property type="term" value="F:transmembrane signaling receptor activity"/>
    <property type="evidence" value="ECO:0007669"/>
    <property type="project" value="InterPro"/>
</dbReference>
<dbReference type="GO" id="GO:0007165">
    <property type="term" value="P:signal transduction"/>
    <property type="evidence" value="ECO:0007669"/>
    <property type="project" value="UniProtKB-KW"/>
</dbReference>
<dbReference type="AlphaFoldDB" id="A0AAE9YYN3"/>
<keyword evidence="3 8" id="KW-1133">Transmembrane helix</keyword>
<dbReference type="Pfam" id="PF12729">
    <property type="entry name" value="4HB_MCP_1"/>
    <property type="match status" value="1"/>
</dbReference>
<name>A0AAE9YYN3_9GAMM</name>
<dbReference type="SUPFAM" id="SSF58104">
    <property type="entry name" value="Methyl-accepting chemotaxis protein (MCP) signaling domain"/>
    <property type="match status" value="1"/>
</dbReference>
<gene>
    <name evidence="10" type="ORF">SG34_018780</name>
</gene>
<dbReference type="InterPro" id="IPR004089">
    <property type="entry name" value="MCPsignal_dom"/>
</dbReference>
<reference evidence="10 11" key="2">
    <citation type="journal article" date="2022" name="Mar. Drugs">
        <title>Bioassay-Guided Fractionation Leads to the Detection of Cholic Acid Generated by the Rare Thalassomonas sp.</title>
        <authorList>
            <person name="Pheiffer F."/>
            <person name="Schneider Y.K."/>
            <person name="Hansen E.H."/>
            <person name="Andersen J.H."/>
            <person name="Isaksson J."/>
            <person name="Busche T."/>
            <person name="R C."/>
            <person name="Kalinowski J."/>
            <person name="Zyl L.V."/>
            <person name="Trindade M."/>
        </authorList>
    </citation>
    <scope>NUCLEOTIDE SEQUENCE [LARGE SCALE GENOMIC DNA]</scope>
    <source>
        <strain evidence="10 11">XOM25</strain>
    </source>
</reference>
<dbReference type="FunFam" id="1.10.287.950:FF:000001">
    <property type="entry name" value="Methyl-accepting chemotaxis sensory transducer"/>
    <property type="match status" value="1"/>
</dbReference>